<protein>
    <recommendedName>
        <fullName evidence="4">TIR domain-containing protein</fullName>
    </recommendedName>
</protein>
<name>A0AAD3DCR0_9STRA</name>
<dbReference type="Proteomes" id="UP001054902">
    <property type="component" value="Unassembled WGS sequence"/>
</dbReference>
<gene>
    <name evidence="2" type="ORF">CTEN210_17436</name>
</gene>
<reference evidence="2 3" key="1">
    <citation type="journal article" date="2021" name="Sci. Rep.">
        <title>The genome of the diatom Chaetoceros tenuissimus carries an ancient integrated fragment of an extant virus.</title>
        <authorList>
            <person name="Hongo Y."/>
            <person name="Kimura K."/>
            <person name="Takaki Y."/>
            <person name="Yoshida Y."/>
            <person name="Baba S."/>
            <person name="Kobayashi G."/>
            <person name="Nagasaki K."/>
            <person name="Hano T."/>
            <person name="Tomaru Y."/>
        </authorList>
    </citation>
    <scope>NUCLEOTIDE SEQUENCE [LARGE SCALE GENOMIC DNA]</scope>
    <source>
        <strain evidence="2 3">NIES-3715</strain>
    </source>
</reference>
<feature type="transmembrane region" description="Helical" evidence="1">
    <location>
        <begin position="59"/>
        <end position="81"/>
    </location>
</feature>
<keyword evidence="3" id="KW-1185">Reference proteome</keyword>
<dbReference type="AlphaFoldDB" id="A0AAD3DCR0"/>
<feature type="transmembrane region" description="Helical" evidence="1">
    <location>
        <begin position="25"/>
        <end position="47"/>
    </location>
</feature>
<evidence type="ECO:0008006" key="4">
    <source>
        <dbReference type="Google" id="ProtNLM"/>
    </source>
</evidence>
<evidence type="ECO:0000313" key="3">
    <source>
        <dbReference type="Proteomes" id="UP001054902"/>
    </source>
</evidence>
<keyword evidence="1" id="KW-0472">Membrane</keyword>
<proteinExistence type="predicted"/>
<keyword evidence="1" id="KW-0812">Transmembrane</keyword>
<accession>A0AAD3DCR0</accession>
<dbReference type="EMBL" id="BLLK01000069">
    <property type="protein sequence ID" value="GFH60960.1"/>
    <property type="molecule type" value="Genomic_DNA"/>
</dbReference>
<comment type="caution">
    <text evidence="2">The sequence shown here is derived from an EMBL/GenBank/DDBJ whole genome shotgun (WGS) entry which is preliminary data.</text>
</comment>
<keyword evidence="1" id="KW-1133">Transmembrane helix</keyword>
<sequence>MAKQKTLRERLKEARKTIAKDWKRLFGLCGGAIAGLYTTIEIIGFFIDLEFLHSDWWFVVGFISLGFVIGMTTLLTSSSLGNPEIVKEILKKTKFRVYISYYHKHRNQNDDYGSEYDYGDRIRRIIEDEALNMYDYSMQRFFQDVEILKPRDNGGDTFKCIENQADMIVVIITNKYLEEMYDEYEKIKECSKDPKRGLHLVPIVVHDTVRAMMHHDRCIDLGSDQTHFSSSDESFQAAVDDAKKAIRRASYAAAAAGSSDNVKPLVATPFNNKFIKKDELKSVKKSLESSFKSLEGFKCIKLSDWFLDRTTNMRSALGKKKKHMNKVMESEMACDVEYVHRITDF</sequence>
<evidence type="ECO:0000313" key="2">
    <source>
        <dbReference type="EMBL" id="GFH60960.1"/>
    </source>
</evidence>
<organism evidence="2 3">
    <name type="scientific">Chaetoceros tenuissimus</name>
    <dbReference type="NCBI Taxonomy" id="426638"/>
    <lineage>
        <taxon>Eukaryota</taxon>
        <taxon>Sar</taxon>
        <taxon>Stramenopiles</taxon>
        <taxon>Ochrophyta</taxon>
        <taxon>Bacillariophyta</taxon>
        <taxon>Coscinodiscophyceae</taxon>
        <taxon>Chaetocerotophycidae</taxon>
        <taxon>Chaetocerotales</taxon>
        <taxon>Chaetocerotaceae</taxon>
        <taxon>Chaetoceros</taxon>
    </lineage>
</organism>
<evidence type="ECO:0000256" key="1">
    <source>
        <dbReference type="SAM" id="Phobius"/>
    </source>
</evidence>